<dbReference type="PRINTS" id="PR00053">
    <property type="entry name" value="FORKHEAD"/>
</dbReference>
<dbReference type="PANTHER" id="PTHR11829">
    <property type="entry name" value="FORKHEAD BOX PROTEIN"/>
    <property type="match status" value="1"/>
</dbReference>
<feature type="region of interest" description="Disordered" evidence="5">
    <location>
        <begin position="200"/>
        <end position="333"/>
    </location>
</feature>
<feature type="domain" description="Fork-head" evidence="6">
    <location>
        <begin position="102"/>
        <end position="196"/>
    </location>
</feature>
<feature type="compositionally biased region" description="Pro residues" evidence="5">
    <location>
        <begin position="280"/>
        <end position="299"/>
    </location>
</feature>
<evidence type="ECO:0000256" key="3">
    <source>
        <dbReference type="ARBA" id="ARBA00023242"/>
    </source>
</evidence>
<dbReference type="Proteomes" id="UP000018467">
    <property type="component" value="Unassembled WGS sequence"/>
</dbReference>
<feature type="compositionally biased region" description="Low complexity" evidence="5">
    <location>
        <begin position="300"/>
        <end position="311"/>
    </location>
</feature>
<evidence type="ECO:0000313" key="8">
    <source>
        <dbReference type="Proteomes" id="UP000018467"/>
    </source>
</evidence>
<dbReference type="InterPro" id="IPR030456">
    <property type="entry name" value="TF_fork_head_CS_2"/>
</dbReference>
<feature type="compositionally biased region" description="Low complexity" evidence="5">
    <location>
        <begin position="233"/>
        <end position="279"/>
    </location>
</feature>
<evidence type="ECO:0000259" key="6">
    <source>
        <dbReference type="PROSITE" id="PS50039"/>
    </source>
</evidence>
<dbReference type="SUPFAM" id="SSF46785">
    <property type="entry name" value="Winged helix' DNA-binding domain"/>
    <property type="match status" value="1"/>
</dbReference>
<dbReference type="InterPro" id="IPR036388">
    <property type="entry name" value="WH-like_DNA-bd_sf"/>
</dbReference>
<reference evidence="7" key="3">
    <citation type="submission" date="2025-08" db="UniProtKB">
        <authorList>
            <consortium name="Ensembl"/>
        </authorList>
    </citation>
    <scope>IDENTIFICATION</scope>
</reference>
<evidence type="ECO:0000256" key="2">
    <source>
        <dbReference type="ARBA" id="ARBA00023125"/>
    </source>
</evidence>
<organism evidence="7 8">
    <name type="scientific">Astyanax mexicanus</name>
    <name type="common">Blind cave fish</name>
    <name type="synonym">Astyanax fasciatus mexicanus</name>
    <dbReference type="NCBI Taxonomy" id="7994"/>
    <lineage>
        <taxon>Eukaryota</taxon>
        <taxon>Metazoa</taxon>
        <taxon>Chordata</taxon>
        <taxon>Craniata</taxon>
        <taxon>Vertebrata</taxon>
        <taxon>Euteleostomi</taxon>
        <taxon>Actinopterygii</taxon>
        <taxon>Neopterygii</taxon>
        <taxon>Teleostei</taxon>
        <taxon>Ostariophysi</taxon>
        <taxon>Characiformes</taxon>
        <taxon>Characoidei</taxon>
        <taxon>Acestrorhamphidae</taxon>
        <taxon>Acestrorhamphinae</taxon>
        <taxon>Astyanax</taxon>
    </lineage>
</organism>
<dbReference type="InterPro" id="IPR036390">
    <property type="entry name" value="WH_DNA-bd_sf"/>
</dbReference>
<keyword evidence="8" id="KW-1185">Reference proteome</keyword>
<dbReference type="InterPro" id="IPR018122">
    <property type="entry name" value="TF_fork_head_CS_1"/>
</dbReference>
<dbReference type="Ensembl" id="ENSAMXT00000038599.1">
    <property type="protein sequence ID" value="ENSAMXP00000033217.1"/>
    <property type="gene ID" value="ENSAMXG00000037215.1"/>
</dbReference>
<dbReference type="GO" id="GO:0000978">
    <property type="term" value="F:RNA polymerase II cis-regulatory region sequence-specific DNA binding"/>
    <property type="evidence" value="ECO:0007669"/>
    <property type="project" value="TreeGrafter"/>
</dbReference>
<evidence type="ECO:0000256" key="5">
    <source>
        <dbReference type="SAM" id="MobiDB-lite"/>
    </source>
</evidence>
<feature type="compositionally biased region" description="Polar residues" evidence="5">
    <location>
        <begin position="63"/>
        <end position="74"/>
    </location>
</feature>
<evidence type="ECO:0000256" key="1">
    <source>
        <dbReference type="ARBA" id="ARBA00004123"/>
    </source>
</evidence>
<feature type="region of interest" description="Disordered" evidence="5">
    <location>
        <begin position="27"/>
        <end position="86"/>
    </location>
</feature>
<dbReference type="STRING" id="7994.ENSAMXP00000033217"/>
<dbReference type="SMART" id="SM00339">
    <property type="entry name" value="FH"/>
    <property type="match status" value="1"/>
</dbReference>
<protein>
    <submittedName>
        <fullName evidence="7">Forkhead box A sequence</fullName>
    </submittedName>
</protein>
<dbReference type="PROSITE" id="PS50039">
    <property type="entry name" value="FORK_HEAD_3"/>
    <property type="match status" value="1"/>
</dbReference>
<reference evidence="8" key="1">
    <citation type="submission" date="2013-03" db="EMBL/GenBank/DDBJ databases">
        <authorList>
            <person name="Jeffery W."/>
            <person name="Warren W."/>
            <person name="Wilson R.K."/>
        </authorList>
    </citation>
    <scope>NUCLEOTIDE SEQUENCE</scope>
    <source>
        <strain evidence="8">female</strain>
    </source>
</reference>
<dbReference type="InterPro" id="IPR001766">
    <property type="entry name" value="Fork_head_dom"/>
</dbReference>
<dbReference type="GO" id="GO:0030154">
    <property type="term" value="P:cell differentiation"/>
    <property type="evidence" value="ECO:0007669"/>
    <property type="project" value="TreeGrafter"/>
</dbReference>
<dbReference type="Bgee" id="ENSAMXG00000037215">
    <property type="expression patterns" value="Expressed in embryo and 2 other cell types or tissues"/>
</dbReference>
<proteinExistence type="predicted"/>
<dbReference type="InterPro" id="IPR050211">
    <property type="entry name" value="FOX_domain-containing"/>
</dbReference>
<name>A0A3B1IT65_ASTMX</name>
<reference evidence="7" key="4">
    <citation type="submission" date="2025-09" db="UniProtKB">
        <authorList>
            <consortium name="Ensembl"/>
        </authorList>
    </citation>
    <scope>IDENTIFICATION</scope>
</reference>
<sequence>MMGVKQERAEDWPSFYQQQVYCGTESVRLSTGPYSPPEHHYQIFGPQRDPVTGGDPSRLDVHSGTSSVLSQHPQQRCPEQDHSAPEFPDLKSVYRRTFSHSKPPYSYISLIYMAIQQSPTKKLTLNEIYDWIRQLFPYYRQNQQRWQNSIRHSLSFNDCFIRVPRSPESPGKGSFWTLHPDSGNMFENGCYMRRQKRFRCAGDTSPSGTKTSSKKVEGEAVKEEGKKQKKPGVKSSIASSINPSSISSSIASSIASPMTSTIASPTPAQLPSPAAAQQPQPQPPPAMDCPPMDCPPMPKSPSSSSPLQQPSIHTLTPYPPPITDPSTTHLPTIPFPTMTTASSRPMEASSHGEPYLHQPLTMQPLMDFQCYEPHMNPMSYPVYYPSSNSNIHHYNPYLTSREEPSYSGDSMYYSGLSMCSVPVLSSS</sequence>
<dbReference type="PROSITE" id="PS00658">
    <property type="entry name" value="FORK_HEAD_2"/>
    <property type="match status" value="1"/>
</dbReference>
<dbReference type="AlphaFoldDB" id="A0A3B1IT65"/>
<feature type="compositionally biased region" description="Basic and acidic residues" evidence="5">
    <location>
        <begin position="214"/>
        <end position="226"/>
    </location>
</feature>
<dbReference type="GO" id="GO:0005634">
    <property type="term" value="C:nucleus"/>
    <property type="evidence" value="ECO:0007669"/>
    <property type="project" value="UniProtKB-SubCell"/>
</dbReference>
<dbReference type="FunFam" id="1.10.10.10:FF:000042">
    <property type="entry name" value="hepatocyte nuclear factor 3-beta"/>
    <property type="match status" value="1"/>
</dbReference>
<dbReference type="Pfam" id="PF00250">
    <property type="entry name" value="Forkhead"/>
    <property type="match status" value="1"/>
</dbReference>
<dbReference type="InParanoid" id="A0A3B1IT65"/>
<evidence type="ECO:0000256" key="4">
    <source>
        <dbReference type="PROSITE-ProRule" id="PRU00089"/>
    </source>
</evidence>
<dbReference type="GeneTree" id="ENSGT00940000155999"/>
<accession>A0A3B1IT65</accession>
<reference evidence="8" key="2">
    <citation type="journal article" date="2014" name="Nat. Commun.">
        <title>The cavefish genome reveals candidate genes for eye loss.</title>
        <authorList>
            <person name="McGaugh S.E."/>
            <person name="Gross J.B."/>
            <person name="Aken B."/>
            <person name="Blin M."/>
            <person name="Borowsky R."/>
            <person name="Chalopin D."/>
            <person name="Hinaux H."/>
            <person name="Jeffery W.R."/>
            <person name="Keene A."/>
            <person name="Ma L."/>
            <person name="Minx P."/>
            <person name="Murphy D."/>
            <person name="O'Quin K.E."/>
            <person name="Retaux S."/>
            <person name="Rohner N."/>
            <person name="Searle S.M."/>
            <person name="Stahl B.A."/>
            <person name="Tabin C."/>
            <person name="Volff J.N."/>
            <person name="Yoshizawa M."/>
            <person name="Warren W.C."/>
        </authorList>
    </citation>
    <scope>NUCLEOTIDE SEQUENCE [LARGE SCALE GENOMIC DNA]</scope>
    <source>
        <strain evidence="8">female</strain>
    </source>
</reference>
<dbReference type="GO" id="GO:0000981">
    <property type="term" value="F:DNA-binding transcription factor activity, RNA polymerase II-specific"/>
    <property type="evidence" value="ECO:0007669"/>
    <property type="project" value="TreeGrafter"/>
</dbReference>
<keyword evidence="2 4" id="KW-0238">DNA-binding</keyword>
<dbReference type="Gene3D" id="1.10.10.10">
    <property type="entry name" value="Winged helix-like DNA-binding domain superfamily/Winged helix DNA-binding domain"/>
    <property type="match status" value="1"/>
</dbReference>
<comment type="subcellular location">
    <subcellularLocation>
        <location evidence="1 4">Nucleus</location>
    </subcellularLocation>
</comment>
<dbReference type="PROSITE" id="PS00657">
    <property type="entry name" value="FORK_HEAD_1"/>
    <property type="match status" value="1"/>
</dbReference>
<feature type="DNA-binding region" description="Fork-head" evidence="4">
    <location>
        <begin position="102"/>
        <end position="196"/>
    </location>
</feature>
<evidence type="ECO:0000313" key="7">
    <source>
        <dbReference type="Ensembl" id="ENSAMXP00000033217.1"/>
    </source>
</evidence>
<dbReference type="GO" id="GO:0009653">
    <property type="term" value="P:anatomical structure morphogenesis"/>
    <property type="evidence" value="ECO:0007669"/>
    <property type="project" value="TreeGrafter"/>
</dbReference>
<keyword evidence="3 4" id="KW-0539">Nucleus</keyword>
<dbReference type="PANTHER" id="PTHR11829:SF380">
    <property type="entry name" value="PROTEIN FORK HEAD"/>
    <property type="match status" value="1"/>
</dbReference>